<dbReference type="EMBL" id="AVBH01000068">
    <property type="protein sequence ID" value="KGO98565.1"/>
    <property type="molecule type" value="Genomic_DNA"/>
</dbReference>
<reference evidence="8 9" key="1">
    <citation type="submission" date="2013-08" db="EMBL/GenBank/DDBJ databases">
        <title>Genomic analysis of Lysobacter defluvii.</title>
        <authorList>
            <person name="Wang Q."/>
            <person name="Wang G."/>
        </authorList>
    </citation>
    <scope>NUCLEOTIDE SEQUENCE [LARGE SCALE GENOMIC DNA]</scope>
    <source>
        <strain evidence="8 9">IMMIB APB-9</strain>
    </source>
</reference>
<dbReference type="Gene3D" id="3.40.50.740">
    <property type="match status" value="1"/>
</dbReference>
<dbReference type="Pfam" id="PF01568">
    <property type="entry name" value="Molydop_binding"/>
    <property type="match status" value="1"/>
</dbReference>
<keyword evidence="4" id="KW-0411">Iron-sulfur</keyword>
<evidence type="ECO:0000256" key="5">
    <source>
        <dbReference type="ARBA" id="ARBA00034078"/>
    </source>
</evidence>
<keyword evidence="3" id="KW-0408">Iron</keyword>
<dbReference type="PANTHER" id="PTHR43105">
    <property type="entry name" value="RESPIRATORY NITRATE REDUCTASE"/>
    <property type="match status" value="1"/>
</dbReference>
<dbReference type="AlphaFoldDB" id="A0A0A0M663"/>
<dbReference type="GO" id="GO:1990204">
    <property type="term" value="C:oxidoreductase complex"/>
    <property type="evidence" value="ECO:0007669"/>
    <property type="project" value="UniProtKB-ARBA"/>
</dbReference>
<keyword evidence="9" id="KW-1185">Reference proteome</keyword>
<evidence type="ECO:0000256" key="4">
    <source>
        <dbReference type="ARBA" id="ARBA00023014"/>
    </source>
</evidence>
<dbReference type="GO" id="GO:0045333">
    <property type="term" value="P:cellular respiration"/>
    <property type="evidence" value="ECO:0007669"/>
    <property type="project" value="UniProtKB-ARBA"/>
</dbReference>
<evidence type="ECO:0000256" key="1">
    <source>
        <dbReference type="ARBA" id="ARBA00001966"/>
    </source>
</evidence>
<dbReference type="GO" id="GO:0051536">
    <property type="term" value="F:iron-sulfur cluster binding"/>
    <property type="evidence" value="ECO:0007669"/>
    <property type="project" value="UniProtKB-KW"/>
</dbReference>
<dbReference type="InterPro" id="IPR009010">
    <property type="entry name" value="Asp_de-COase-like_dom_sf"/>
</dbReference>
<organism evidence="8 9">
    <name type="scientific">Lysobacter defluvii IMMIB APB-9 = DSM 18482</name>
    <dbReference type="NCBI Taxonomy" id="1385515"/>
    <lineage>
        <taxon>Bacteria</taxon>
        <taxon>Pseudomonadati</taxon>
        <taxon>Pseudomonadota</taxon>
        <taxon>Gammaproteobacteria</taxon>
        <taxon>Lysobacterales</taxon>
        <taxon>Lysobacteraceae</taxon>
        <taxon>Novilysobacter</taxon>
    </lineage>
</organism>
<comment type="caution">
    <text evidence="8">The sequence shown here is derived from an EMBL/GenBank/DDBJ whole genome shotgun (WGS) entry which is preliminary data.</text>
</comment>
<name>A0A0A0M663_9GAMM</name>
<gene>
    <name evidence="8" type="ORF">N791_01265</name>
</gene>
<evidence type="ECO:0000259" key="7">
    <source>
        <dbReference type="Pfam" id="PF01568"/>
    </source>
</evidence>
<evidence type="ECO:0000313" key="9">
    <source>
        <dbReference type="Proteomes" id="UP000030003"/>
    </source>
</evidence>
<evidence type="ECO:0000256" key="2">
    <source>
        <dbReference type="ARBA" id="ARBA00022723"/>
    </source>
</evidence>
<dbReference type="eggNOG" id="COG1034">
    <property type="taxonomic scope" value="Bacteria"/>
</dbReference>
<dbReference type="InterPro" id="IPR006657">
    <property type="entry name" value="MoPterin_dinucl-bd_dom"/>
</dbReference>
<dbReference type="Pfam" id="PF00384">
    <property type="entry name" value="Molybdopterin"/>
    <property type="match status" value="1"/>
</dbReference>
<evidence type="ECO:0000313" key="8">
    <source>
        <dbReference type="EMBL" id="KGO98565.1"/>
    </source>
</evidence>
<dbReference type="SUPFAM" id="SSF50692">
    <property type="entry name" value="ADC-like"/>
    <property type="match status" value="1"/>
</dbReference>
<feature type="domain" description="Molybdopterin dinucleotide-binding" evidence="7">
    <location>
        <begin position="183"/>
        <end position="251"/>
    </location>
</feature>
<evidence type="ECO:0000256" key="3">
    <source>
        <dbReference type="ARBA" id="ARBA00023004"/>
    </source>
</evidence>
<dbReference type="InterPro" id="IPR006656">
    <property type="entry name" value="Mopterin_OxRdtase"/>
</dbReference>
<comment type="cofactor">
    <cofactor evidence="1">
        <name>[4Fe-4S] cluster</name>
        <dbReference type="ChEBI" id="CHEBI:49883"/>
    </cofactor>
</comment>
<feature type="non-terminal residue" evidence="8">
    <location>
        <position position="1"/>
    </location>
</feature>
<dbReference type="GO" id="GO:0016491">
    <property type="term" value="F:oxidoreductase activity"/>
    <property type="evidence" value="ECO:0007669"/>
    <property type="project" value="InterPro"/>
</dbReference>
<accession>A0A0A0M663</accession>
<dbReference type="InterPro" id="IPR050123">
    <property type="entry name" value="Prok_molybdopt-oxidoreductase"/>
</dbReference>
<sequence>TATGAALCRIPQGANAVGLSRLGVLPTGRDARGMLAEARGAYVLYGIEPGLDFVDTAAAMQALGGAQVVAFSHFACESTRAVADVILPIGLLPEIEGTLVNLDGREQSTVAGGRLPREAREGWKVLRALAGMLQADGFGFTDLAGLREGMAVRDVTPVAGTPVPAGEGMEVAASEAIYRVDAVVRRSQALQSHPLNQPPRAVVNPADAESAGLAPGGTGRFSTASGTATLPVELNPRVAPGTVWIETGHAATAPLRAGRLQVGRA</sequence>
<dbReference type="Gene3D" id="2.40.40.20">
    <property type="match status" value="1"/>
</dbReference>
<comment type="cofactor">
    <cofactor evidence="5">
        <name>[2Fe-2S] cluster</name>
        <dbReference type="ChEBI" id="CHEBI:190135"/>
    </cofactor>
</comment>
<dbReference type="GO" id="GO:0046872">
    <property type="term" value="F:metal ion binding"/>
    <property type="evidence" value="ECO:0007669"/>
    <property type="project" value="UniProtKB-KW"/>
</dbReference>
<dbReference type="CDD" id="cd02775">
    <property type="entry name" value="MopB_CT"/>
    <property type="match status" value="1"/>
</dbReference>
<proteinExistence type="predicted"/>
<keyword evidence="2" id="KW-0479">Metal-binding</keyword>
<dbReference type="GO" id="GO:0016020">
    <property type="term" value="C:membrane"/>
    <property type="evidence" value="ECO:0007669"/>
    <property type="project" value="TreeGrafter"/>
</dbReference>
<dbReference type="GO" id="GO:0043546">
    <property type="term" value="F:molybdopterin cofactor binding"/>
    <property type="evidence" value="ECO:0007669"/>
    <property type="project" value="InterPro"/>
</dbReference>
<dbReference type="RefSeq" id="WP_036137066.1">
    <property type="nucleotide sequence ID" value="NZ_AVBH01000068.1"/>
</dbReference>
<dbReference type="PANTHER" id="PTHR43105:SF13">
    <property type="entry name" value="NADH-UBIQUINONE OXIDOREDUCTASE 75 KDA SUBUNIT, MITOCHONDRIAL"/>
    <property type="match status" value="1"/>
</dbReference>
<evidence type="ECO:0000259" key="6">
    <source>
        <dbReference type="Pfam" id="PF00384"/>
    </source>
</evidence>
<dbReference type="SUPFAM" id="SSF53706">
    <property type="entry name" value="Formate dehydrogenase/DMSO reductase, domains 1-3"/>
    <property type="match status" value="1"/>
</dbReference>
<feature type="domain" description="Molybdopterin oxidoreductase" evidence="6">
    <location>
        <begin position="41"/>
        <end position="130"/>
    </location>
</feature>
<dbReference type="Proteomes" id="UP000030003">
    <property type="component" value="Unassembled WGS sequence"/>
</dbReference>
<protein>
    <submittedName>
        <fullName evidence="8">NADH dehydrogenase</fullName>
    </submittedName>
</protein>